<gene>
    <name evidence="1" type="ORF">L1F29_09715</name>
</gene>
<reference evidence="1" key="1">
    <citation type="submission" date="2022-01" db="EMBL/GenBank/DDBJ databases">
        <title>Paenibacillus spongiae sp. nov., isolated from marine sponge.</title>
        <authorList>
            <person name="Li Z."/>
            <person name="Zhang M."/>
        </authorList>
    </citation>
    <scope>NUCLEOTIDE SEQUENCE</scope>
    <source>
        <strain evidence="1">PHS-Z3</strain>
    </source>
</reference>
<evidence type="ECO:0000313" key="1">
    <source>
        <dbReference type="EMBL" id="UVI32066.1"/>
    </source>
</evidence>
<keyword evidence="2" id="KW-1185">Reference proteome</keyword>
<protein>
    <submittedName>
        <fullName evidence="1">Uncharacterized protein</fullName>
    </submittedName>
</protein>
<organism evidence="1 2">
    <name type="scientific">Paenibacillus spongiae</name>
    <dbReference type="NCBI Taxonomy" id="2909671"/>
    <lineage>
        <taxon>Bacteria</taxon>
        <taxon>Bacillati</taxon>
        <taxon>Bacillota</taxon>
        <taxon>Bacilli</taxon>
        <taxon>Bacillales</taxon>
        <taxon>Paenibacillaceae</taxon>
        <taxon>Paenibacillus</taxon>
    </lineage>
</organism>
<evidence type="ECO:0000313" key="2">
    <source>
        <dbReference type="Proteomes" id="UP001057877"/>
    </source>
</evidence>
<name>A0ABY5SDM8_9BACL</name>
<accession>A0ABY5SDM8</accession>
<dbReference type="EMBL" id="CP091430">
    <property type="protein sequence ID" value="UVI32066.1"/>
    <property type="molecule type" value="Genomic_DNA"/>
</dbReference>
<sequence length="89" mass="10283">MVEHFKNKEAEYEAWLQENSTGFVFNYFGTAANNKLHHARCGQLFRKDNVDSRTTLDKYCSDNYAELEAKVISLCDDKWSKCGLCYKSG</sequence>
<dbReference type="Proteomes" id="UP001057877">
    <property type="component" value="Chromosome"/>
</dbReference>
<proteinExistence type="predicted"/>
<dbReference type="RefSeq" id="WP_258388126.1">
    <property type="nucleotide sequence ID" value="NZ_CP091430.1"/>
</dbReference>